<dbReference type="EMBL" id="JAUEHU010000001">
    <property type="protein sequence ID" value="MDN0086095.1"/>
    <property type="molecule type" value="Genomic_DNA"/>
</dbReference>
<dbReference type="RefSeq" id="WP_064513190.1">
    <property type="nucleotide sequence ID" value="NZ_JAUEHU010000001.1"/>
</dbReference>
<evidence type="ECO:0000313" key="2">
    <source>
        <dbReference type="EMBL" id="MDN0086095.1"/>
    </source>
</evidence>
<dbReference type="InterPro" id="IPR025320">
    <property type="entry name" value="DUF4225"/>
</dbReference>
<reference evidence="2" key="1">
    <citation type="submission" date="2023-06" db="EMBL/GenBank/DDBJ databases">
        <authorList>
            <person name="Polev D.E."/>
            <person name="Saitova A.T."/>
            <person name="Bogumilchik E.A."/>
            <person name="Kokorina G.I."/>
            <person name="Voskresenskaia E.A."/>
        </authorList>
    </citation>
    <scope>NUCLEOTIDE SEQUENCE</scope>
    <source>
        <strain evidence="2">2145 StPb PI</strain>
    </source>
</reference>
<name>A0AAW7JYM0_9GAMM</name>
<dbReference type="Proteomes" id="UP001167864">
    <property type="component" value="Unassembled WGS sequence"/>
</dbReference>
<keyword evidence="1" id="KW-1133">Transmembrane helix</keyword>
<dbReference type="AlphaFoldDB" id="A0AAW7JYM0"/>
<proteinExistence type="predicted"/>
<evidence type="ECO:0000313" key="3">
    <source>
        <dbReference type="Proteomes" id="UP001167864"/>
    </source>
</evidence>
<organism evidence="2 3">
    <name type="scientific">Yersinia nurmii</name>
    <dbReference type="NCBI Taxonomy" id="685706"/>
    <lineage>
        <taxon>Bacteria</taxon>
        <taxon>Pseudomonadati</taxon>
        <taxon>Pseudomonadota</taxon>
        <taxon>Gammaproteobacteria</taxon>
        <taxon>Enterobacterales</taxon>
        <taxon>Yersiniaceae</taxon>
        <taxon>Yersinia</taxon>
    </lineage>
</organism>
<feature type="transmembrane region" description="Helical" evidence="1">
    <location>
        <begin position="133"/>
        <end position="154"/>
    </location>
</feature>
<sequence>MDAYEEFEERHPWATGYGDSAQRESNRLNNIIANKQNELLQTMNNVANKYIKWSLAKDKFISEVIAYSSDIIAKTNTGEFSLPEAVSALDNEIASLKEQDRILTSNRIKQAIILKREVIEEFNKNKIKENKKIVIAAIGFVSGGLQTVAGLGLIETGPAGGLMLAHGFNNTIENGYYLLYREDYVGPVRFVYRGLAKQLLNIDESGADVLYSTVDISVSLNSLFGYRLEPDLQRLFRYIDADLITGLTKKGIRLMTAGDIFLEIVGDYNTAYGQYLSYKG</sequence>
<keyword evidence="1" id="KW-0472">Membrane</keyword>
<keyword evidence="1" id="KW-0812">Transmembrane</keyword>
<comment type="caution">
    <text evidence="2">The sequence shown here is derived from an EMBL/GenBank/DDBJ whole genome shotgun (WGS) entry which is preliminary data.</text>
</comment>
<accession>A0AAW7JYM0</accession>
<protein>
    <submittedName>
        <fullName evidence="2">DUF4225 domain-containing protein</fullName>
    </submittedName>
</protein>
<dbReference type="Pfam" id="PF13988">
    <property type="entry name" value="DUF4225"/>
    <property type="match status" value="1"/>
</dbReference>
<evidence type="ECO:0000256" key="1">
    <source>
        <dbReference type="SAM" id="Phobius"/>
    </source>
</evidence>
<gene>
    <name evidence="2" type="ORF">QVN42_01575</name>
</gene>